<gene>
    <name evidence="3" type="ORF">ODALV1_LOCUS29662</name>
</gene>
<keyword evidence="1" id="KW-0812">Transmembrane</keyword>
<sequence length="541" mass="62660">MANALLLLNMVVSITLTTSVTDYPCILPFFKLVPENPEKYLVSMQSFDPGPCYVQVKHIQMMVFAVNHSSTLECPIRRFHQPFDIIVTYLNNQTFNTFITFFKFSMHPSTLFIFIVKQGESETQSLSHFRDVQLQLPAMKLLMAIKPDKSVALRKLCCEYCKDESLKNTNLSNINIVAMHKTTFWNGNGKEIKAVIYNHRSDYFKNYANDLYACSRMVSRSEYCASGIMSAIYISHLHNISLKILNAVDSNQLSKDLLRNSLFIVHKTKQFFILTIRVGPLHFHYQLVCFQTFTVIIGKVPNVNGTLFVKKRFVIIVSIFGMAICQFYGNVITSCTTISFHSKPFENLKELLDNGYKLLWYSYFYPHPNRTLEKAEFERAGELNRLNNSYYEVRGNHSSIDTHSFYLKNKNNKKFAILQDSATVNTLQAAIQKTINSGLDADLESRCHIIQQKLCSSVNFWELYSMNRYWLMKTLLRLQDSGLMKKWDDWFTLVLRLKGRCWVSPERYRSEFIELPQIMSVLILLTSLCGISFGVFVFECT</sequence>
<keyword evidence="1" id="KW-1133">Transmembrane helix</keyword>
<dbReference type="Proteomes" id="UP001642540">
    <property type="component" value="Unassembled WGS sequence"/>
</dbReference>
<reference evidence="3 4" key="1">
    <citation type="submission" date="2024-08" db="EMBL/GenBank/DDBJ databases">
        <authorList>
            <person name="Cucini C."/>
            <person name="Frati F."/>
        </authorList>
    </citation>
    <scope>NUCLEOTIDE SEQUENCE [LARGE SCALE GENOMIC DNA]</scope>
</reference>
<feature type="signal peptide" evidence="2">
    <location>
        <begin position="1"/>
        <end position="19"/>
    </location>
</feature>
<comment type="caution">
    <text evidence="3">The sequence shown here is derived from an EMBL/GenBank/DDBJ whole genome shotgun (WGS) entry which is preliminary data.</text>
</comment>
<proteinExistence type="predicted"/>
<feature type="chain" id="PRO_5046613209" evidence="2">
    <location>
        <begin position="20"/>
        <end position="541"/>
    </location>
</feature>
<organism evidence="3 4">
    <name type="scientific">Orchesella dallaii</name>
    <dbReference type="NCBI Taxonomy" id="48710"/>
    <lineage>
        <taxon>Eukaryota</taxon>
        <taxon>Metazoa</taxon>
        <taxon>Ecdysozoa</taxon>
        <taxon>Arthropoda</taxon>
        <taxon>Hexapoda</taxon>
        <taxon>Collembola</taxon>
        <taxon>Entomobryomorpha</taxon>
        <taxon>Entomobryoidea</taxon>
        <taxon>Orchesellidae</taxon>
        <taxon>Orchesellinae</taxon>
        <taxon>Orchesella</taxon>
    </lineage>
</organism>
<keyword evidence="4" id="KW-1185">Reference proteome</keyword>
<evidence type="ECO:0000313" key="4">
    <source>
        <dbReference type="Proteomes" id="UP001642540"/>
    </source>
</evidence>
<dbReference type="EMBL" id="CAXLJM020000158">
    <property type="protein sequence ID" value="CAL8143528.1"/>
    <property type="molecule type" value="Genomic_DNA"/>
</dbReference>
<keyword evidence="2" id="KW-0732">Signal</keyword>
<evidence type="ECO:0000313" key="3">
    <source>
        <dbReference type="EMBL" id="CAL8143528.1"/>
    </source>
</evidence>
<keyword evidence="1" id="KW-0472">Membrane</keyword>
<evidence type="ECO:0000256" key="1">
    <source>
        <dbReference type="SAM" id="Phobius"/>
    </source>
</evidence>
<accession>A0ABP1S580</accession>
<feature type="transmembrane region" description="Helical" evidence="1">
    <location>
        <begin position="518"/>
        <end position="538"/>
    </location>
</feature>
<name>A0ABP1S580_9HEXA</name>
<protein>
    <submittedName>
        <fullName evidence="3">Uncharacterized protein</fullName>
    </submittedName>
</protein>
<evidence type="ECO:0000256" key="2">
    <source>
        <dbReference type="SAM" id="SignalP"/>
    </source>
</evidence>